<evidence type="ECO:0000256" key="1">
    <source>
        <dbReference type="ARBA" id="ARBA00006914"/>
    </source>
</evidence>
<evidence type="ECO:0000256" key="2">
    <source>
        <dbReference type="ARBA" id="ARBA00022448"/>
    </source>
</evidence>
<dbReference type="AlphaFoldDB" id="A0AAD7XGB4"/>
<dbReference type="Gene3D" id="1.10.8.60">
    <property type="match status" value="1"/>
</dbReference>
<dbReference type="SMART" id="SM00382">
    <property type="entry name" value="AAA"/>
    <property type="match status" value="1"/>
</dbReference>
<accession>A0AAD7XGB4</accession>
<dbReference type="Pfam" id="PF00004">
    <property type="entry name" value="AAA"/>
    <property type="match status" value="1"/>
</dbReference>
<dbReference type="GO" id="GO:0035494">
    <property type="term" value="P:SNARE complex disassembly"/>
    <property type="evidence" value="ECO:0007669"/>
    <property type="project" value="InterPro"/>
</dbReference>
<comment type="similarity">
    <text evidence="1 6">Belongs to the AAA ATPase family.</text>
</comment>
<dbReference type="InterPro" id="IPR003959">
    <property type="entry name" value="ATPase_AAA_core"/>
</dbReference>
<sequence length="630" mass="67878">MVMVVVVADGFTAAALRRSGSERRAVVESATLVPSSLLSELSGLAAEAVSSPYFIDPKLGTWRDNPVGGAAERDGSWLGFETRAALTEVMARCGVRSGREVASRMTSRGSSVFDASRGERHEVRVVALRRGDEVRDTQPSGTVSLSVVLLGKVRTAPLRRDSRERPWAERAGSARFRDRGAGVVTVLGGPPRTMEATSGSALVLEVVARPPRDERVAVDGPGAARRSPLGPELASFFCAGVVRSDDEGSDGEIGLMRRLVAGSLEDMDVGGLDDVVASLARRLLASRCVPAEELRALGVAHARGALLYGPPGTGKTLLARELAKAVGATEDDRLAVVSGPELLDKFVGVAERRVRELFQVPRREWEIYDLKGGAPPPLRVVVFDEIDALCRERGSLSGDATGVRDSVTAQLLSCLDGVDAAGNVLVIGTTNRPDLLDPALLRPGRLEVKLRVSPPATRDAKRAVVEIHARPLFRNLRDDAFAFFFDPDSDLYGEATDGFSGADLAALVRASVARAIERSLDGVVRVCLDDVAAALEEARQEKQAQAKTRTSKDAAWPLLATLEQRWWDAGRNQTPSTLLEMREFIDDLAYASRTIRLPIDMRRVDDLTLHLFRYMQSADRSGSGSRPSSS</sequence>
<comment type="function">
    <text evidence="7">Required for vesicle-mediated transport. Catalyzes the fusion of transport vesicles within the Golgi cisternae. Is also required for transport from the endoplasmic reticulum to the Golgi stack. Seems to function as a fusion protein required for the delivery of cargo proteins to all compartments of the Golgi stack independent of vesicle origin.</text>
</comment>
<evidence type="ECO:0000256" key="4">
    <source>
        <dbReference type="ARBA" id="ARBA00022840"/>
    </source>
</evidence>
<dbReference type="Pfam" id="PF17862">
    <property type="entry name" value="AAA_lid_3"/>
    <property type="match status" value="1"/>
</dbReference>
<dbReference type="InterPro" id="IPR003593">
    <property type="entry name" value="AAA+_ATPase"/>
</dbReference>
<dbReference type="EC" id="3.6.4.6" evidence="7"/>
<keyword evidence="7" id="KW-0378">Hydrolase</keyword>
<keyword evidence="7" id="KW-0479">Metal-binding</keyword>
<dbReference type="SUPFAM" id="SSF52540">
    <property type="entry name" value="P-loop containing nucleoside triphosphate hydrolases"/>
    <property type="match status" value="1"/>
</dbReference>
<dbReference type="InterPro" id="IPR003960">
    <property type="entry name" value="ATPase_AAA_CS"/>
</dbReference>
<evidence type="ECO:0000256" key="5">
    <source>
        <dbReference type="ARBA" id="ARBA00022927"/>
    </source>
</evidence>
<keyword evidence="2 7" id="KW-0813">Transport</keyword>
<dbReference type="InterPro" id="IPR039812">
    <property type="entry name" value="Vesicle-fus_ATPase"/>
</dbReference>
<dbReference type="Gene3D" id="3.40.50.300">
    <property type="entry name" value="P-loop containing nucleotide triphosphate hydrolases"/>
    <property type="match status" value="1"/>
</dbReference>
<proteinExistence type="inferred from homology"/>
<reference evidence="9" key="1">
    <citation type="submission" date="2023-01" db="EMBL/GenBank/DDBJ databases">
        <title>Metagenome sequencing of chrysophaentin producing Chrysophaeum taylorii.</title>
        <authorList>
            <person name="Davison J."/>
            <person name="Bewley C."/>
        </authorList>
    </citation>
    <scope>NUCLEOTIDE SEQUENCE</scope>
    <source>
        <strain evidence="9">NIES-1699</strain>
    </source>
</reference>
<keyword evidence="3 6" id="KW-0547">Nucleotide-binding</keyword>
<comment type="subcellular location">
    <subcellularLocation>
        <location evidence="7">Cytoplasm</location>
    </subcellularLocation>
</comment>
<dbReference type="PANTHER" id="PTHR23078">
    <property type="entry name" value="VESICULAR-FUSION PROTEIN NSF"/>
    <property type="match status" value="1"/>
</dbReference>
<feature type="domain" description="AAA+ ATPase" evidence="8">
    <location>
        <begin position="301"/>
        <end position="456"/>
    </location>
</feature>
<dbReference type="GO" id="GO:0005524">
    <property type="term" value="F:ATP binding"/>
    <property type="evidence" value="ECO:0007669"/>
    <property type="project" value="UniProtKB-UniRule"/>
</dbReference>
<evidence type="ECO:0000313" key="9">
    <source>
        <dbReference type="EMBL" id="KAJ8600237.1"/>
    </source>
</evidence>
<protein>
    <recommendedName>
        <fullName evidence="7">Vesicle-fusing ATPase</fullName>
        <ecNumber evidence="7">3.6.4.6</ecNumber>
    </recommendedName>
</protein>
<keyword evidence="7" id="KW-0460">Magnesium</keyword>
<keyword evidence="7" id="KW-0931">ER-Golgi transport</keyword>
<dbReference type="GO" id="GO:0046872">
    <property type="term" value="F:metal ion binding"/>
    <property type="evidence" value="ECO:0007669"/>
    <property type="project" value="UniProtKB-UniRule"/>
</dbReference>
<comment type="catalytic activity">
    <reaction evidence="7">
        <text>ATP + H2O = ADP + phosphate + H(+)</text>
        <dbReference type="Rhea" id="RHEA:13065"/>
        <dbReference type="ChEBI" id="CHEBI:15377"/>
        <dbReference type="ChEBI" id="CHEBI:15378"/>
        <dbReference type="ChEBI" id="CHEBI:30616"/>
        <dbReference type="ChEBI" id="CHEBI:43474"/>
        <dbReference type="ChEBI" id="CHEBI:456216"/>
        <dbReference type="EC" id="3.6.4.6"/>
    </reaction>
</comment>
<gene>
    <name evidence="9" type="ORF">CTAYLR_001977</name>
</gene>
<evidence type="ECO:0000313" key="10">
    <source>
        <dbReference type="Proteomes" id="UP001230188"/>
    </source>
</evidence>
<comment type="caution">
    <text evidence="9">The sequence shown here is derived from an EMBL/GenBank/DDBJ whole genome shotgun (WGS) entry which is preliminary data.</text>
</comment>
<dbReference type="PANTHER" id="PTHR23078:SF3">
    <property type="entry name" value="VESICLE-FUSING ATPASE"/>
    <property type="match status" value="1"/>
</dbReference>
<keyword evidence="5 7" id="KW-0653">Protein transport</keyword>
<dbReference type="GO" id="GO:0005795">
    <property type="term" value="C:Golgi stack"/>
    <property type="evidence" value="ECO:0007669"/>
    <property type="project" value="TreeGrafter"/>
</dbReference>
<keyword evidence="10" id="KW-1185">Reference proteome</keyword>
<dbReference type="InterPro" id="IPR027417">
    <property type="entry name" value="P-loop_NTPase"/>
</dbReference>
<dbReference type="Proteomes" id="UP001230188">
    <property type="component" value="Unassembled WGS sequence"/>
</dbReference>
<organism evidence="9 10">
    <name type="scientific">Chrysophaeum taylorii</name>
    <dbReference type="NCBI Taxonomy" id="2483200"/>
    <lineage>
        <taxon>Eukaryota</taxon>
        <taxon>Sar</taxon>
        <taxon>Stramenopiles</taxon>
        <taxon>Ochrophyta</taxon>
        <taxon>Pelagophyceae</taxon>
        <taxon>Pelagomonadales</taxon>
        <taxon>Pelagomonadaceae</taxon>
        <taxon>Chrysophaeum</taxon>
    </lineage>
</organism>
<dbReference type="GO" id="GO:0016887">
    <property type="term" value="F:ATP hydrolysis activity"/>
    <property type="evidence" value="ECO:0007669"/>
    <property type="project" value="InterPro"/>
</dbReference>
<dbReference type="GO" id="GO:0006891">
    <property type="term" value="P:intra-Golgi vesicle-mediated transport"/>
    <property type="evidence" value="ECO:0007669"/>
    <property type="project" value="TreeGrafter"/>
</dbReference>
<dbReference type="PROSITE" id="PS00674">
    <property type="entry name" value="AAA"/>
    <property type="match status" value="1"/>
</dbReference>
<evidence type="ECO:0000256" key="7">
    <source>
        <dbReference type="RuleBase" id="RU367045"/>
    </source>
</evidence>
<evidence type="ECO:0000256" key="3">
    <source>
        <dbReference type="ARBA" id="ARBA00022741"/>
    </source>
</evidence>
<dbReference type="FunFam" id="3.40.50.300:FF:000154">
    <property type="entry name" value="Vesicle-fusing ATPase 1"/>
    <property type="match status" value="1"/>
</dbReference>
<dbReference type="EMBL" id="JAQMWT010000526">
    <property type="protein sequence ID" value="KAJ8600237.1"/>
    <property type="molecule type" value="Genomic_DNA"/>
</dbReference>
<comment type="cofactor">
    <cofactor evidence="7">
        <name>Mg(2+)</name>
        <dbReference type="ChEBI" id="CHEBI:18420"/>
    </cofactor>
    <text evidence="7">Binds 1 Mg(2+) ion per subunit.</text>
</comment>
<keyword evidence="4 6" id="KW-0067">ATP-binding</keyword>
<keyword evidence="7" id="KW-0963">Cytoplasm</keyword>
<name>A0AAD7XGB4_9STRA</name>
<evidence type="ECO:0000256" key="6">
    <source>
        <dbReference type="RuleBase" id="RU003651"/>
    </source>
</evidence>
<evidence type="ECO:0000259" key="8">
    <source>
        <dbReference type="SMART" id="SM00382"/>
    </source>
</evidence>
<dbReference type="InterPro" id="IPR041569">
    <property type="entry name" value="AAA_lid_3"/>
</dbReference>
<dbReference type="GO" id="GO:0043001">
    <property type="term" value="P:Golgi to plasma membrane protein transport"/>
    <property type="evidence" value="ECO:0007669"/>
    <property type="project" value="TreeGrafter"/>
</dbReference>